<dbReference type="Proteomes" id="UP000078504">
    <property type="component" value="Unassembled WGS sequence"/>
</dbReference>
<protein>
    <recommendedName>
        <fullName evidence="4">YgdB family protein</fullName>
    </recommendedName>
</protein>
<keyword evidence="1" id="KW-0812">Transmembrane</keyword>
<dbReference type="Pfam" id="PF10713">
    <property type="entry name" value="DUF2509"/>
    <property type="match status" value="1"/>
</dbReference>
<reference evidence="2 3" key="1">
    <citation type="submission" date="2016-04" db="EMBL/GenBank/DDBJ databases">
        <title>ATOL: Assembling a taxonomically balanced genome-scale reconstruction of the evolutionary history of the Enterobacteriaceae.</title>
        <authorList>
            <person name="Plunkett G.III."/>
            <person name="Neeno-Eckwall E.C."/>
            <person name="Glasner J.D."/>
            <person name="Perna N.T."/>
        </authorList>
    </citation>
    <scope>NUCLEOTIDE SEQUENCE [LARGE SCALE GENOMIC DNA]</scope>
    <source>
        <strain evidence="2 3">ATCC 51604</strain>
    </source>
</reference>
<dbReference type="EMBL" id="LXEP01000011">
    <property type="protein sequence ID" value="OAT22746.1"/>
    <property type="molecule type" value="Genomic_DNA"/>
</dbReference>
<evidence type="ECO:0000313" key="2">
    <source>
        <dbReference type="EMBL" id="OAT22746.1"/>
    </source>
</evidence>
<sequence length="144" mass="16231">MSGHPERGNITLGFVLLLFALGLLMLGGLQRQLSHQRHLVASEVGFLKQYAAAISAQAWGSQLTWQPQQTWQCQQEIEKGWKACVLLVERNEVLMAVRGTYSGAQLPLTLWRWGVVDNSHWLSTPHGWLDFCPLAEVPRCQLPQ</sequence>
<dbReference type="InterPro" id="IPR019652">
    <property type="entry name" value="DUF2509"/>
</dbReference>
<evidence type="ECO:0008006" key="4">
    <source>
        <dbReference type="Google" id="ProtNLM"/>
    </source>
</evidence>
<accession>A0A1B7I3A2</accession>
<comment type="caution">
    <text evidence="2">The sequence shown here is derived from an EMBL/GenBank/DDBJ whole genome shotgun (WGS) entry which is preliminary data.</text>
</comment>
<organism evidence="2 3">
    <name type="scientific">Buttiauxella gaviniae ATCC 51604</name>
    <dbReference type="NCBI Taxonomy" id="1354253"/>
    <lineage>
        <taxon>Bacteria</taxon>
        <taxon>Pseudomonadati</taxon>
        <taxon>Pseudomonadota</taxon>
        <taxon>Gammaproteobacteria</taxon>
        <taxon>Enterobacterales</taxon>
        <taxon>Enterobacteriaceae</taxon>
        <taxon>Buttiauxella</taxon>
    </lineage>
</organism>
<dbReference type="PATRIC" id="fig|1354253.4.peg.1390"/>
<name>A0A1B7I3A2_9ENTR</name>
<dbReference type="AlphaFoldDB" id="A0A1B7I3A2"/>
<gene>
    <name evidence="2" type="ORF">M977_01371</name>
</gene>
<keyword evidence="1" id="KW-1133">Transmembrane helix</keyword>
<evidence type="ECO:0000313" key="3">
    <source>
        <dbReference type="Proteomes" id="UP000078504"/>
    </source>
</evidence>
<feature type="transmembrane region" description="Helical" evidence="1">
    <location>
        <begin position="12"/>
        <end position="29"/>
    </location>
</feature>
<keyword evidence="1" id="KW-0472">Membrane</keyword>
<proteinExistence type="predicted"/>
<evidence type="ECO:0000256" key="1">
    <source>
        <dbReference type="SAM" id="Phobius"/>
    </source>
</evidence>